<dbReference type="GO" id="GO:0030246">
    <property type="term" value="F:carbohydrate binding"/>
    <property type="evidence" value="ECO:0007669"/>
    <property type="project" value="InterPro"/>
</dbReference>
<dbReference type="AlphaFoldDB" id="C8XH26"/>
<feature type="region of interest" description="Disordered" evidence="1">
    <location>
        <begin position="206"/>
        <end position="228"/>
    </location>
</feature>
<dbReference type="OrthoDB" id="9791280at2"/>
<reference evidence="2 3" key="2">
    <citation type="journal article" date="2010" name="Stand. Genomic Sci.">
        <title>Complete genome sequence of Nakamurella multipartita type strain (Y-104).</title>
        <authorList>
            <person name="Tice H."/>
            <person name="Mayilraj S."/>
            <person name="Sims D."/>
            <person name="Lapidus A."/>
            <person name="Nolan M."/>
            <person name="Lucas S."/>
            <person name="Glavina Del Rio T."/>
            <person name="Copeland A."/>
            <person name="Cheng J.F."/>
            <person name="Meincke L."/>
            <person name="Bruce D."/>
            <person name="Goodwin L."/>
            <person name="Pitluck S."/>
            <person name="Ivanova N."/>
            <person name="Mavromatis K."/>
            <person name="Ovchinnikova G."/>
            <person name="Pati A."/>
            <person name="Chen A."/>
            <person name="Palaniappan K."/>
            <person name="Land M."/>
            <person name="Hauser L."/>
            <person name="Chang Y.J."/>
            <person name="Jeffries C.D."/>
            <person name="Detter J.C."/>
            <person name="Brettin T."/>
            <person name="Rohde M."/>
            <person name="Goker M."/>
            <person name="Bristow J."/>
            <person name="Eisen J.A."/>
            <person name="Markowitz V."/>
            <person name="Hugenholtz P."/>
            <person name="Kyrpides N.C."/>
            <person name="Klenk H.P."/>
            <person name="Chen F."/>
        </authorList>
    </citation>
    <scope>NUCLEOTIDE SEQUENCE [LARGE SCALE GENOMIC DNA]</scope>
    <source>
        <strain evidence="3">ATCC 700099 / DSM 44233 / CIP 104796 / JCM 9543 / NBRC 105858 / Y-104</strain>
    </source>
</reference>
<name>C8XH26_NAKMY</name>
<keyword evidence="3" id="KW-1185">Reference proteome</keyword>
<dbReference type="eggNOG" id="COG2017">
    <property type="taxonomic scope" value="Bacteria"/>
</dbReference>
<evidence type="ECO:0000313" key="2">
    <source>
        <dbReference type="EMBL" id="ACV80257.1"/>
    </source>
</evidence>
<dbReference type="Proteomes" id="UP000002218">
    <property type="component" value="Chromosome"/>
</dbReference>
<evidence type="ECO:0008006" key="4">
    <source>
        <dbReference type="Google" id="ProtNLM"/>
    </source>
</evidence>
<dbReference type="Gene3D" id="2.70.98.10">
    <property type="match status" value="1"/>
</dbReference>
<dbReference type="Pfam" id="PF14486">
    <property type="entry name" value="DUF4432"/>
    <property type="match status" value="1"/>
</dbReference>
<evidence type="ECO:0000256" key="1">
    <source>
        <dbReference type="SAM" id="MobiDB-lite"/>
    </source>
</evidence>
<dbReference type="STRING" id="479431.Namu_3965"/>
<evidence type="ECO:0000313" key="3">
    <source>
        <dbReference type="Proteomes" id="UP000002218"/>
    </source>
</evidence>
<protein>
    <recommendedName>
        <fullName evidence="4">Aldose 1-epimerase</fullName>
    </recommendedName>
</protein>
<dbReference type="InterPro" id="IPR027839">
    <property type="entry name" value="DUF4432"/>
</dbReference>
<reference evidence="3" key="1">
    <citation type="submission" date="2009-09" db="EMBL/GenBank/DDBJ databases">
        <title>The complete genome of Nakamurella multipartita DSM 44233.</title>
        <authorList>
            <consortium name="US DOE Joint Genome Institute (JGI-PGF)"/>
            <person name="Lucas S."/>
            <person name="Copeland A."/>
            <person name="Lapidus A."/>
            <person name="Glavina del Rio T."/>
            <person name="Dalin E."/>
            <person name="Tice H."/>
            <person name="Bruce D."/>
            <person name="Goodwin L."/>
            <person name="Pitluck S."/>
            <person name="Kyrpides N."/>
            <person name="Mavromatis K."/>
            <person name="Ivanova N."/>
            <person name="Ovchinnikova G."/>
            <person name="Sims D."/>
            <person name="Meincke L."/>
            <person name="Brettin T."/>
            <person name="Detter J.C."/>
            <person name="Han C."/>
            <person name="Larimer F."/>
            <person name="Land M."/>
            <person name="Hauser L."/>
            <person name="Markowitz V."/>
            <person name="Cheng J.-F."/>
            <person name="Hugenholtz P."/>
            <person name="Woyke T."/>
            <person name="Wu D."/>
            <person name="Klenk H.-P."/>
            <person name="Eisen J.A."/>
        </authorList>
    </citation>
    <scope>NUCLEOTIDE SEQUENCE [LARGE SCALE GENOMIC DNA]</scope>
    <source>
        <strain evidence="3">ATCC 700099 / DSM 44233 / CIP 104796 / JCM 9543 / NBRC 105858 / Y-104</strain>
    </source>
</reference>
<gene>
    <name evidence="2" type="ordered locus">Namu_3965</name>
</gene>
<dbReference type="HOGENOM" id="CLU_056939_0_0_11"/>
<accession>C8XH26</accession>
<dbReference type="InterPro" id="IPR014718">
    <property type="entry name" value="GH-type_carb-bd"/>
</dbReference>
<dbReference type="KEGG" id="nml:Namu_3965"/>
<organism evidence="2 3">
    <name type="scientific">Nakamurella multipartita (strain ATCC 700099 / DSM 44233 / CIP 104796 / JCM 9543 / NBRC 105858 / Y-104)</name>
    <name type="common">Microsphaera multipartita</name>
    <dbReference type="NCBI Taxonomy" id="479431"/>
    <lineage>
        <taxon>Bacteria</taxon>
        <taxon>Bacillati</taxon>
        <taxon>Actinomycetota</taxon>
        <taxon>Actinomycetes</taxon>
        <taxon>Nakamurellales</taxon>
        <taxon>Nakamurellaceae</taxon>
        <taxon>Nakamurella</taxon>
    </lineage>
</organism>
<dbReference type="InParanoid" id="C8XH26"/>
<proteinExistence type="predicted"/>
<sequence length="332" mass="34883">MDAAQLWAGGFVARTEALASVSDGAGRSGGVLRARVAGGLDLEVLPDRGFDIGAACYSGWPLAWVSPVADARPLDVPAGDAWLARFAGGLLTTCGPENIGPPTGRAGLHGSHSHRPGRPVELRSGVRDGRPFVLLAGTVDYAAVLGPTARLDRVIESTVDERGRAVLRVADEIVNEGPGPFPAAVLYHVNLGAPLVRPGTAIRWPGTRRTEREPCPAVPDPSTMPEPTDQLTESVVAHTGPRVDPDGRVRVHVIAPDGLTVEVAWTADTLPYSYQWTVPTRRRWALGIEPASAPLFGPDRAAADAGIPAVPMGTVRRHELTLTVTPPGVAGR</sequence>
<dbReference type="EMBL" id="CP001737">
    <property type="protein sequence ID" value="ACV80257.1"/>
    <property type="molecule type" value="Genomic_DNA"/>
</dbReference>
<dbReference type="CDD" id="cd09023">
    <property type="entry name" value="Aldose_epim_Ec_c4013"/>
    <property type="match status" value="1"/>
</dbReference>
<dbReference type="RefSeq" id="WP_015749083.1">
    <property type="nucleotide sequence ID" value="NC_013235.1"/>
</dbReference>